<accession>A0A9E7NCQ5</accession>
<proteinExistence type="predicted"/>
<dbReference type="KEGG" id="sawl:NGM29_04525"/>
<evidence type="ECO:0000313" key="2">
    <source>
        <dbReference type="EMBL" id="UTF54544.1"/>
    </source>
</evidence>
<keyword evidence="3" id="KW-1185">Reference proteome</keyword>
<protein>
    <recommendedName>
        <fullName evidence="1">Domain of unknown function domain-containing protein</fullName>
    </recommendedName>
</protein>
<dbReference type="Proteomes" id="UP001056855">
    <property type="component" value="Chromosome"/>
</dbReference>
<evidence type="ECO:0000259" key="1">
    <source>
        <dbReference type="Pfam" id="PF26404"/>
    </source>
</evidence>
<reference evidence="2" key="1">
    <citation type="submission" date="2022-06" db="EMBL/GenBank/DDBJ databases">
        <title>Diverse halophilic archaea isolated from saline environments.</title>
        <authorList>
            <person name="Cui H.-L."/>
        </authorList>
    </citation>
    <scope>NUCLEOTIDE SEQUENCE</scope>
    <source>
        <strain evidence="2">WLHS1</strain>
    </source>
</reference>
<dbReference type="GeneID" id="73289285"/>
<name>A0A9E7NCQ5_9EURY</name>
<organism evidence="2 3">
    <name type="scientific">Natronosalvus rutilus</name>
    <dbReference type="NCBI Taxonomy" id="2953753"/>
    <lineage>
        <taxon>Archaea</taxon>
        <taxon>Methanobacteriati</taxon>
        <taxon>Methanobacteriota</taxon>
        <taxon>Stenosarchaea group</taxon>
        <taxon>Halobacteria</taxon>
        <taxon>Halobacteriales</taxon>
        <taxon>Natrialbaceae</taxon>
        <taxon>Natronosalvus</taxon>
    </lineage>
</organism>
<dbReference type="EMBL" id="CP100355">
    <property type="protein sequence ID" value="UTF54544.1"/>
    <property type="molecule type" value="Genomic_DNA"/>
</dbReference>
<dbReference type="InterPro" id="IPR058415">
    <property type="entry name" value="DUF8102"/>
</dbReference>
<gene>
    <name evidence="2" type="ORF">NGM29_04525</name>
</gene>
<feature type="domain" description="Domain of unknown function" evidence="1">
    <location>
        <begin position="11"/>
        <end position="213"/>
    </location>
</feature>
<sequence>MNTDTDRDRGLLSPADRAYLLGEREMSHDQSRRNAEARIRNRVHDGVLDFDLLLHALSRKDREQIFADVHTDDAFLDGLRAMVAFAYVGAYEQGLAFEEVLVPAVRNSEEAIAAKQAGENVSVNVTFDVETEVENTLEGVAARLEAGDPVTPRQLLALVMEGKHDPTEHDEVVLVRAGGDSPHDDGVDDQFLERLAAYLEADLDLETEGRAVIRPR</sequence>
<dbReference type="AlphaFoldDB" id="A0A9E7NCQ5"/>
<dbReference type="RefSeq" id="WP_254159220.1">
    <property type="nucleotide sequence ID" value="NZ_CP100355.1"/>
</dbReference>
<evidence type="ECO:0000313" key="3">
    <source>
        <dbReference type="Proteomes" id="UP001056855"/>
    </source>
</evidence>
<dbReference type="Pfam" id="PF26404">
    <property type="entry name" value="DUF8102"/>
    <property type="match status" value="1"/>
</dbReference>